<protein>
    <recommendedName>
        <fullName evidence="5">Bacterial repeat domain-containing protein</fullName>
    </recommendedName>
</protein>
<gene>
    <name evidence="3" type="ORF">GX656_03390</name>
</gene>
<name>A0A847D2H7_9BACT</name>
<dbReference type="GO" id="GO:0030313">
    <property type="term" value="C:cell envelope"/>
    <property type="evidence" value="ECO:0007669"/>
    <property type="project" value="UniProtKB-SubCell"/>
</dbReference>
<dbReference type="Gene3D" id="2.60.40.4270">
    <property type="entry name" value="Listeria-Bacteroides repeat domain"/>
    <property type="match status" value="1"/>
</dbReference>
<evidence type="ECO:0000313" key="4">
    <source>
        <dbReference type="Proteomes" id="UP000545876"/>
    </source>
</evidence>
<dbReference type="InterPro" id="IPR042229">
    <property type="entry name" value="Listeria/Bacterioides_rpt_sf"/>
</dbReference>
<reference evidence="3 4" key="1">
    <citation type="journal article" date="2020" name="Biotechnol. Biofuels">
        <title>New insights from the biogas microbiome by comprehensive genome-resolved metagenomics of nearly 1600 species originating from multiple anaerobic digesters.</title>
        <authorList>
            <person name="Campanaro S."/>
            <person name="Treu L."/>
            <person name="Rodriguez-R L.M."/>
            <person name="Kovalovszki A."/>
            <person name="Ziels R.M."/>
            <person name="Maus I."/>
            <person name="Zhu X."/>
            <person name="Kougias P.G."/>
            <person name="Basile A."/>
            <person name="Luo G."/>
            <person name="Schluter A."/>
            <person name="Konstantinidis K.T."/>
            <person name="Angelidaki I."/>
        </authorList>
    </citation>
    <scope>NUCLEOTIDE SEQUENCE [LARGE SCALE GENOMIC DNA]</scope>
    <source>
        <strain evidence="3">AS06rmzACSIP_65</strain>
    </source>
</reference>
<accession>A0A847D2H7</accession>
<evidence type="ECO:0000313" key="3">
    <source>
        <dbReference type="EMBL" id="NLD25650.1"/>
    </source>
</evidence>
<feature type="transmembrane region" description="Helical" evidence="2">
    <location>
        <begin position="16"/>
        <end position="35"/>
    </location>
</feature>
<evidence type="ECO:0000256" key="1">
    <source>
        <dbReference type="ARBA" id="ARBA00004196"/>
    </source>
</evidence>
<comment type="caution">
    <text evidence="3">The sequence shown here is derived from an EMBL/GenBank/DDBJ whole genome shotgun (WGS) entry which is preliminary data.</text>
</comment>
<evidence type="ECO:0008006" key="5">
    <source>
        <dbReference type="Google" id="ProtNLM"/>
    </source>
</evidence>
<organism evidence="3 4">
    <name type="scientific">Candidatus Dojkabacteria bacterium</name>
    <dbReference type="NCBI Taxonomy" id="2099670"/>
    <lineage>
        <taxon>Bacteria</taxon>
        <taxon>Candidatus Dojkabacteria</taxon>
    </lineage>
</organism>
<comment type="subcellular location">
    <subcellularLocation>
        <location evidence="1">Cell envelope</location>
    </subcellularLocation>
</comment>
<dbReference type="InterPro" id="IPR013378">
    <property type="entry name" value="InlB-like_B-rpt"/>
</dbReference>
<dbReference type="Pfam" id="PF09479">
    <property type="entry name" value="Flg_new"/>
    <property type="match status" value="1"/>
</dbReference>
<evidence type="ECO:0000256" key="2">
    <source>
        <dbReference type="SAM" id="Phobius"/>
    </source>
</evidence>
<keyword evidence="2" id="KW-0472">Membrane</keyword>
<sequence length="1197" mass="123891">MKKFNIPWLRNGKLKIALAIIGIAVGLLLTSVFVFQKTTEKPYYFEAEAYSPTCSYNHPYCGWTGPGRCRTSPPSCYASEFNCEGVCCEACCTTTCGGCTPPGAPTGYQATNNSCSTTTTSCTRYYTGSANSSCASCGTITATYYRERYAITLTANGGTGTNCKSYTTTNGPCGSTANTAFGCTRSGYTLSSYTQSGCGGTWNSSTGVCSSVTAAMSVTANWTINSYSVAYTLNPSAGGAYTAPATRPQTINYGSPTPTATVSTNTGYTFVNFSITSGTCGGTFTASTGVCSSVTEALTIQANWTLNSYNVSYTKNISAAGTINTTNPTVVNHGSASPAVSITTNTGYTFVNYSITSGTCGGTFTASTGVCSSVTGALTIQVNWNIRVTYTENIGAAGSLNPTYRNVGYGTSATGPTVSTNTGYTFINFSITSGSCAGTFTSSTGTCSNVQVPITIQANWSIRVTYTENIGAAGSLNPTYRDVGYGTSATGPTVSTNTGYTFVNFSITSGSCAGTFTASTGTCSNVQVPITIQANWTLNSYTVTVQPASGSCNPGTHSVNHGSASTTQSCSRTGYTFAGFSQSGCGGTFNNSTGVCSSVTADMTITASWTLNTYQVTVNPSSGSCNPGTHTVNHGDASSAQTCSRSGYSFAGFTQSGCGGIFNTSTGVCSSVTSAMTITATWSNIAPTFSLAPEESIASSATSPTSIGSLIAFKATATDANANYYLIICSTNSVTAGSGGAAPTCGATAYCTSSATTSGSQASCSYTTVSGDAWSNPWYGFVCDNHSTDAKCSAANQGSGDTGSSFYVNHSPTFTDINITDSSQNPTESIQWNATASDPDGNTVKLLVCKTNAISSGTCTGGNWCTSSLSASNPSCSYTIPTPTADGLYDAWVFVVDQFNLEASGTKQGSESDFTVNNVAPVVSSVTLNNGNSILLNENTTTQIQLSATVTDVNGCGSEITSVLGYVYRSGITYTGCDTLAEANQNYCYPEVNCTENSGTCTGSTDSSADYTCNIVLNYYADPTDVDTEYPLQNWLASVKATDNNSAVQRSELSTGVELNSLPACNVTPNIAYGSLNIEMIISPLSIISTISSTGNVGINHNISGSNMCTNYPACTWGTPIGVTRQRYSLSSSTTYNSGTTLTTTPTFVATKLPKQRTTTKETVDIWWGISIPTGIIAGDYNGEVFLTPIKSDIADW</sequence>
<dbReference type="EMBL" id="JAAZBX010000014">
    <property type="protein sequence ID" value="NLD25650.1"/>
    <property type="molecule type" value="Genomic_DNA"/>
</dbReference>
<proteinExistence type="predicted"/>
<dbReference type="Proteomes" id="UP000545876">
    <property type="component" value="Unassembled WGS sequence"/>
</dbReference>
<keyword evidence="2" id="KW-0812">Transmembrane</keyword>
<dbReference type="AlphaFoldDB" id="A0A847D2H7"/>
<keyword evidence="2" id="KW-1133">Transmembrane helix</keyword>